<dbReference type="EMBL" id="CP030759">
    <property type="protein sequence ID" value="AXA37586.1"/>
    <property type="molecule type" value="Genomic_DNA"/>
</dbReference>
<dbReference type="AlphaFoldDB" id="A0A2Z4Y962"/>
<name>A0A2Z4Y962_SUMC1</name>
<dbReference type="NCBIfam" id="TIGR04073">
    <property type="entry name" value="exo_TIGR04073"/>
    <property type="match status" value="1"/>
</dbReference>
<proteinExistence type="predicted"/>
<evidence type="ECO:0000313" key="2">
    <source>
        <dbReference type="Proteomes" id="UP000262583"/>
    </source>
</evidence>
<gene>
    <name evidence="1" type="ORF">BRCON_2844</name>
</gene>
<dbReference type="KEGG" id="schv:BRCON_2844"/>
<accession>A0A2Z4Y962</accession>
<reference evidence="1 2" key="1">
    <citation type="submission" date="2018-05" db="EMBL/GenBank/DDBJ databases">
        <title>A metagenomic window into the 2 km-deep terrestrial subsurface aquifer revealed taxonomically and functionally diverse microbial community comprising novel uncultured bacterial lineages.</title>
        <authorList>
            <person name="Kadnikov V.V."/>
            <person name="Mardanov A.V."/>
            <person name="Beletsky A.V."/>
            <person name="Banks D."/>
            <person name="Pimenov N.V."/>
            <person name="Frank Y.A."/>
            <person name="Karnachuk O.V."/>
            <person name="Ravin N.V."/>
        </authorList>
    </citation>
    <scope>NUCLEOTIDE SEQUENCE [LARGE SCALE GENOMIC DNA]</scope>
    <source>
        <strain evidence="1">BY</strain>
    </source>
</reference>
<organism evidence="1 2">
    <name type="scientific">Sumerlaea chitinivorans</name>
    <dbReference type="NCBI Taxonomy" id="2250252"/>
    <lineage>
        <taxon>Bacteria</taxon>
        <taxon>Candidatus Sumerlaeota</taxon>
        <taxon>Candidatus Sumerlaeia</taxon>
        <taxon>Candidatus Sumerlaeales</taxon>
        <taxon>Candidatus Sumerlaeaceae</taxon>
        <taxon>Candidatus Sumerlaea</taxon>
    </lineage>
</organism>
<evidence type="ECO:0008006" key="3">
    <source>
        <dbReference type="Google" id="ProtNLM"/>
    </source>
</evidence>
<sequence length="140" mass="15451">MKIRQLILLMSLVVGVMSLGSLASAQRYGDEYRESSAFGKMQHKLGRGLANVFTGFIEVPKNISREWRKSDPVTGFIVGGVKGVGWAATRMAVGAYETVTFPIPVPANYEPLMQPETPMPSVWGEQLPYFDQEGDPKITQ</sequence>
<protein>
    <recommendedName>
        <fullName evidence="3">Exosortase system-associated protein, TIGR04073 family</fullName>
    </recommendedName>
</protein>
<evidence type="ECO:0000313" key="1">
    <source>
        <dbReference type="EMBL" id="AXA37586.1"/>
    </source>
</evidence>
<dbReference type="Proteomes" id="UP000262583">
    <property type="component" value="Chromosome"/>
</dbReference>
<dbReference type="InterPro" id="IPR023824">
    <property type="entry name" value="CHP04073_exosortase-affil"/>
</dbReference>